<dbReference type="PROSITE" id="PS51318">
    <property type="entry name" value="TAT"/>
    <property type="match status" value="1"/>
</dbReference>
<protein>
    <submittedName>
        <fullName evidence="2">Uncharacterized protein</fullName>
    </submittedName>
</protein>
<dbReference type="EMBL" id="JACHNE010000001">
    <property type="protein sequence ID" value="MBB5799393.1"/>
    <property type="molecule type" value="Genomic_DNA"/>
</dbReference>
<organism evidence="2 3">
    <name type="scientific">Streptomyces caelestis</name>
    <dbReference type="NCBI Taxonomy" id="36816"/>
    <lineage>
        <taxon>Bacteria</taxon>
        <taxon>Bacillati</taxon>
        <taxon>Actinomycetota</taxon>
        <taxon>Actinomycetes</taxon>
        <taxon>Kitasatosporales</taxon>
        <taxon>Streptomycetaceae</taxon>
        <taxon>Streptomyces</taxon>
    </lineage>
</organism>
<sequence length="79" mass="8242">MPQHARRRLTRRDVTRRTVVGGLGLAGGAVIAGPLVAGAESNKTVGAPNAWKSGLSERLFPLLLLTPAGVVQAVRWSSA</sequence>
<feature type="transmembrane region" description="Helical" evidence="1">
    <location>
        <begin position="20"/>
        <end position="39"/>
    </location>
</feature>
<evidence type="ECO:0000256" key="1">
    <source>
        <dbReference type="SAM" id="Phobius"/>
    </source>
</evidence>
<proteinExistence type="predicted"/>
<gene>
    <name evidence="2" type="ORF">HDA41_007357</name>
</gene>
<reference evidence="2 3" key="1">
    <citation type="submission" date="2020-08" db="EMBL/GenBank/DDBJ databases">
        <title>Sequencing the genomes of 1000 actinobacteria strains.</title>
        <authorList>
            <person name="Klenk H.-P."/>
        </authorList>
    </citation>
    <scope>NUCLEOTIDE SEQUENCE [LARGE SCALE GENOMIC DNA]</scope>
    <source>
        <strain evidence="2 3">DSM 40084</strain>
    </source>
</reference>
<name>A0A7W9LX82_9ACTN</name>
<evidence type="ECO:0000313" key="2">
    <source>
        <dbReference type="EMBL" id="MBB5799393.1"/>
    </source>
</evidence>
<accession>A0A7W9LX82</accession>
<dbReference type="Proteomes" id="UP000590647">
    <property type="component" value="Unassembled WGS sequence"/>
</dbReference>
<dbReference type="AlphaFoldDB" id="A0A7W9LX82"/>
<comment type="caution">
    <text evidence="2">The sequence shown here is derived from an EMBL/GenBank/DDBJ whole genome shotgun (WGS) entry which is preliminary data.</text>
</comment>
<dbReference type="InterPro" id="IPR006311">
    <property type="entry name" value="TAT_signal"/>
</dbReference>
<keyword evidence="1" id="KW-0812">Transmembrane</keyword>
<keyword evidence="3" id="KW-1185">Reference proteome</keyword>
<dbReference type="RefSeq" id="WP_184991686.1">
    <property type="nucleotide sequence ID" value="NZ_JACHNE010000001.1"/>
</dbReference>
<keyword evidence="1" id="KW-1133">Transmembrane helix</keyword>
<keyword evidence="1" id="KW-0472">Membrane</keyword>
<evidence type="ECO:0000313" key="3">
    <source>
        <dbReference type="Proteomes" id="UP000590647"/>
    </source>
</evidence>